<dbReference type="AlphaFoldDB" id="A0A919J1W7"/>
<dbReference type="PANTHER" id="PTHR46825">
    <property type="entry name" value="D-ALANYL-D-ALANINE-CARBOXYPEPTIDASE/ENDOPEPTIDASE AMPH"/>
    <property type="match status" value="1"/>
</dbReference>
<dbReference type="Gene3D" id="3.40.710.10">
    <property type="entry name" value="DD-peptidase/beta-lactamase superfamily"/>
    <property type="match status" value="1"/>
</dbReference>
<dbReference type="RefSeq" id="WP_203817481.1">
    <property type="nucleotide sequence ID" value="NZ_BAAABP010000039.1"/>
</dbReference>
<dbReference type="Pfam" id="PF24491">
    <property type="entry name" value="DUF7586"/>
    <property type="match status" value="1"/>
</dbReference>
<dbReference type="SUPFAM" id="SSF56601">
    <property type="entry name" value="beta-lactamase/transpeptidase-like"/>
    <property type="match status" value="1"/>
</dbReference>
<proteinExistence type="predicted"/>
<accession>A0A919J1W7</accession>
<evidence type="ECO:0000313" key="4">
    <source>
        <dbReference type="Proteomes" id="UP000598174"/>
    </source>
</evidence>
<sequence>MSDELLPETRRALRHRLATAQVEARAPSIVAAVVRDGARVWAESWGSDTGTDVQYRVGSISKTFTTVLVLRLRDEGLISLTDPLGAHLPGSPAGDALIRDLLAHTAGLTSETPGPWWERTAGEHRRALTDVLAEQHRVHPAGDRFHYSNPGFALLGALVAKLRGQEWGTVLRNEILEPLGLRRTTLLPVAPHAAGWAVHPHADVLLPEPLTDTGLMAPAGQIWSTIEDLSRYAAFLLHGDDRVLSAGSVGEMRRPASAPAVGRWNWSYGLGMELFQRDERLLSGHTGSMPGFVATLWTSPDDDLAAVALANSTTGAPLPLVAAEMLDLVADREPRIPAPWTPLPSVDESLLALAGHWYWGPAEHVLKPLADGWLELTVPPAVRGVRLRPTGAGEWIGTSDYYDGERLRLGRAADGTITHFDLGSFVFTRSPYDAAAPIPGGVDRDGWQTFKS</sequence>
<evidence type="ECO:0000259" key="1">
    <source>
        <dbReference type="Pfam" id="PF00144"/>
    </source>
</evidence>
<dbReference type="InterPro" id="IPR001466">
    <property type="entry name" value="Beta-lactam-related"/>
</dbReference>
<dbReference type="GO" id="GO:0016787">
    <property type="term" value="F:hydrolase activity"/>
    <property type="evidence" value="ECO:0007669"/>
    <property type="project" value="UniProtKB-KW"/>
</dbReference>
<dbReference type="InterPro" id="IPR056008">
    <property type="entry name" value="DUF7586"/>
</dbReference>
<comment type="caution">
    <text evidence="3">The sequence shown here is derived from an EMBL/GenBank/DDBJ whole genome shotgun (WGS) entry which is preliminary data.</text>
</comment>
<dbReference type="InterPro" id="IPR012338">
    <property type="entry name" value="Beta-lactam/transpept-like"/>
</dbReference>
<keyword evidence="3" id="KW-0378">Hydrolase</keyword>
<evidence type="ECO:0000313" key="3">
    <source>
        <dbReference type="EMBL" id="GIE10929.1"/>
    </source>
</evidence>
<dbReference type="Proteomes" id="UP000598174">
    <property type="component" value="Unassembled WGS sequence"/>
</dbReference>
<evidence type="ECO:0000259" key="2">
    <source>
        <dbReference type="Pfam" id="PF24491"/>
    </source>
</evidence>
<reference evidence="3" key="1">
    <citation type="submission" date="2021-01" db="EMBL/GenBank/DDBJ databases">
        <title>Whole genome shotgun sequence of Actinoplanes ferrugineus NBRC 15555.</title>
        <authorList>
            <person name="Komaki H."/>
            <person name="Tamura T."/>
        </authorList>
    </citation>
    <scope>NUCLEOTIDE SEQUENCE</scope>
    <source>
        <strain evidence="3">NBRC 15555</strain>
    </source>
</reference>
<keyword evidence="4" id="KW-1185">Reference proteome</keyword>
<name>A0A919J1W7_9ACTN</name>
<dbReference type="PANTHER" id="PTHR46825:SF7">
    <property type="entry name" value="D-ALANYL-D-ALANINE CARBOXYPEPTIDASE"/>
    <property type="match status" value="1"/>
</dbReference>
<protein>
    <submittedName>
        <fullName evidence="3">Serine hydrolase</fullName>
    </submittedName>
</protein>
<dbReference type="EMBL" id="BOMM01000022">
    <property type="protein sequence ID" value="GIE10929.1"/>
    <property type="molecule type" value="Genomic_DNA"/>
</dbReference>
<feature type="domain" description="DUF7586" evidence="2">
    <location>
        <begin position="346"/>
        <end position="429"/>
    </location>
</feature>
<feature type="domain" description="Beta-lactamase-related" evidence="1">
    <location>
        <begin position="19"/>
        <end position="318"/>
    </location>
</feature>
<dbReference type="Pfam" id="PF00144">
    <property type="entry name" value="Beta-lactamase"/>
    <property type="match status" value="1"/>
</dbReference>
<organism evidence="3 4">
    <name type="scientific">Paractinoplanes ferrugineus</name>
    <dbReference type="NCBI Taxonomy" id="113564"/>
    <lineage>
        <taxon>Bacteria</taxon>
        <taxon>Bacillati</taxon>
        <taxon>Actinomycetota</taxon>
        <taxon>Actinomycetes</taxon>
        <taxon>Micromonosporales</taxon>
        <taxon>Micromonosporaceae</taxon>
        <taxon>Paractinoplanes</taxon>
    </lineage>
</organism>
<gene>
    <name evidence="3" type="ORF">Afe05nite_27690</name>
</gene>
<dbReference type="InterPro" id="IPR050491">
    <property type="entry name" value="AmpC-like"/>
</dbReference>